<dbReference type="InterPro" id="IPR001387">
    <property type="entry name" value="Cro/C1-type_HTH"/>
</dbReference>
<dbReference type="InterPro" id="IPR010982">
    <property type="entry name" value="Lambda_DNA-bd_dom_sf"/>
</dbReference>
<dbReference type="SUPFAM" id="SSF51182">
    <property type="entry name" value="RmlC-like cupins"/>
    <property type="match status" value="1"/>
</dbReference>
<dbReference type="PANTHER" id="PTHR46797">
    <property type="entry name" value="HTH-TYPE TRANSCRIPTIONAL REGULATOR"/>
    <property type="match status" value="1"/>
</dbReference>
<dbReference type="InterPro" id="IPR014710">
    <property type="entry name" value="RmlC-like_jellyroll"/>
</dbReference>
<reference evidence="4 5" key="1">
    <citation type="submission" date="2022-03" db="EMBL/GenBank/DDBJ databases">
        <title>Pseudonocardia alaer sp. nov., a novel actinomycete isolated from reed forest soil.</title>
        <authorList>
            <person name="Wang L."/>
        </authorList>
    </citation>
    <scope>NUCLEOTIDE SEQUENCE [LARGE SCALE GENOMIC DNA]</scope>
    <source>
        <strain evidence="4 5">Y-16303</strain>
    </source>
</reference>
<evidence type="ECO:0000256" key="1">
    <source>
        <dbReference type="ARBA" id="ARBA00023125"/>
    </source>
</evidence>
<dbReference type="SMART" id="SM00530">
    <property type="entry name" value="HTH_XRE"/>
    <property type="match status" value="1"/>
</dbReference>
<dbReference type="RefSeq" id="WP_241034208.1">
    <property type="nucleotide sequence ID" value="NZ_BAAAJF010000034.1"/>
</dbReference>
<feature type="region of interest" description="Disordered" evidence="2">
    <location>
        <begin position="1"/>
        <end position="41"/>
    </location>
</feature>
<dbReference type="InterPro" id="IPR011051">
    <property type="entry name" value="RmlC_Cupin_sf"/>
</dbReference>
<protein>
    <submittedName>
        <fullName evidence="4">XRE family transcriptional regulator</fullName>
    </submittedName>
</protein>
<dbReference type="InterPro" id="IPR050807">
    <property type="entry name" value="TransReg_Diox_bact_type"/>
</dbReference>
<evidence type="ECO:0000313" key="4">
    <source>
        <dbReference type="EMBL" id="MCH6164177.1"/>
    </source>
</evidence>
<feature type="domain" description="HTH cro/C1-type" evidence="3">
    <location>
        <begin position="44"/>
        <end position="98"/>
    </location>
</feature>
<dbReference type="EMBL" id="JAKXMK010000001">
    <property type="protein sequence ID" value="MCH6164177.1"/>
    <property type="molecule type" value="Genomic_DNA"/>
</dbReference>
<dbReference type="PANTHER" id="PTHR46797:SF1">
    <property type="entry name" value="METHYLPHOSPHONATE SYNTHASE"/>
    <property type="match status" value="1"/>
</dbReference>
<dbReference type="Pfam" id="PF01381">
    <property type="entry name" value="HTH_3"/>
    <property type="match status" value="1"/>
</dbReference>
<gene>
    <name evidence="4" type="ORF">MMF94_00670</name>
</gene>
<proteinExistence type="predicted"/>
<keyword evidence="1" id="KW-0238">DNA-binding</keyword>
<dbReference type="CDD" id="cd00093">
    <property type="entry name" value="HTH_XRE"/>
    <property type="match status" value="1"/>
</dbReference>
<dbReference type="Pfam" id="PF07883">
    <property type="entry name" value="Cupin_2"/>
    <property type="match status" value="1"/>
</dbReference>
<evidence type="ECO:0000256" key="2">
    <source>
        <dbReference type="SAM" id="MobiDB-lite"/>
    </source>
</evidence>
<comment type="caution">
    <text evidence="4">The sequence shown here is derived from an EMBL/GenBank/DDBJ whole genome shotgun (WGS) entry which is preliminary data.</text>
</comment>
<dbReference type="PROSITE" id="PS50943">
    <property type="entry name" value="HTH_CROC1"/>
    <property type="match status" value="1"/>
</dbReference>
<name>A0ABS9T6M3_9PSEU</name>
<dbReference type="CDD" id="cd02209">
    <property type="entry name" value="cupin_XRE_C"/>
    <property type="match status" value="1"/>
</dbReference>
<organism evidence="4 5">
    <name type="scientific">Pseudonocardia alaniniphila</name>
    <dbReference type="NCBI Taxonomy" id="75291"/>
    <lineage>
        <taxon>Bacteria</taxon>
        <taxon>Bacillati</taxon>
        <taxon>Actinomycetota</taxon>
        <taxon>Actinomycetes</taxon>
        <taxon>Pseudonocardiales</taxon>
        <taxon>Pseudonocardiaceae</taxon>
        <taxon>Pseudonocardia</taxon>
    </lineage>
</organism>
<sequence length="256" mass="27485">MTATSGSPDGSGAPRRRRSTGARRASGASTPTGRSDITGVGERLRAQRLAAGLTLRQFARDLGVSASLVSQIENGKSRPSVDTLYAICSALDLSIDELFSNVGAREAPRPHHRTDTTRAGHPTHSFRSALAELDEPTQRAAGPVVQPGDRRQLVLDSGVTWDQLSAAHESDVDFLFVRYEVGGSSVHGEHLTRHSGIEYGYIISGTLDVSLGFEVYRIGPGDAISFDSSTPHRLTNNGDVPVEAIWFVHGRNHTGY</sequence>
<keyword evidence="5" id="KW-1185">Reference proteome</keyword>
<evidence type="ECO:0000313" key="5">
    <source>
        <dbReference type="Proteomes" id="UP001299970"/>
    </source>
</evidence>
<dbReference type="Gene3D" id="1.10.260.40">
    <property type="entry name" value="lambda repressor-like DNA-binding domains"/>
    <property type="match status" value="1"/>
</dbReference>
<dbReference type="Gene3D" id="2.60.120.10">
    <property type="entry name" value="Jelly Rolls"/>
    <property type="match status" value="1"/>
</dbReference>
<dbReference type="Proteomes" id="UP001299970">
    <property type="component" value="Unassembled WGS sequence"/>
</dbReference>
<accession>A0ABS9T6M3</accession>
<evidence type="ECO:0000259" key="3">
    <source>
        <dbReference type="PROSITE" id="PS50943"/>
    </source>
</evidence>
<dbReference type="InterPro" id="IPR013096">
    <property type="entry name" value="Cupin_2"/>
</dbReference>
<dbReference type="SUPFAM" id="SSF47413">
    <property type="entry name" value="lambda repressor-like DNA-binding domains"/>
    <property type="match status" value="1"/>
</dbReference>